<gene>
    <name evidence="2" type="ORF">AB0C36_15655</name>
</gene>
<keyword evidence="3" id="KW-1185">Reference proteome</keyword>
<organism evidence="2 3">
    <name type="scientific">Streptodolium elevatio</name>
    <dbReference type="NCBI Taxonomy" id="3157996"/>
    <lineage>
        <taxon>Bacteria</taxon>
        <taxon>Bacillati</taxon>
        <taxon>Actinomycetota</taxon>
        <taxon>Actinomycetes</taxon>
        <taxon>Kitasatosporales</taxon>
        <taxon>Streptomycetaceae</taxon>
        <taxon>Streptodolium</taxon>
    </lineage>
</organism>
<reference evidence="2 3" key="1">
    <citation type="submission" date="2024-06" db="EMBL/GenBank/DDBJ databases">
        <title>The Natural Products Discovery Center: Release of the First 8490 Sequenced Strains for Exploring Actinobacteria Biosynthetic Diversity.</title>
        <authorList>
            <person name="Kalkreuter E."/>
            <person name="Kautsar S.A."/>
            <person name="Yang D."/>
            <person name="Bader C.D."/>
            <person name="Teijaro C.N."/>
            <person name="Fluegel L."/>
            <person name="Davis C.M."/>
            <person name="Simpson J.R."/>
            <person name="Lauterbach L."/>
            <person name="Steele A.D."/>
            <person name="Gui C."/>
            <person name="Meng S."/>
            <person name="Li G."/>
            <person name="Viehrig K."/>
            <person name="Ye F."/>
            <person name="Su P."/>
            <person name="Kiefer A.F."/>
            <person name="Nichols A."/>
            <person name="Cepeda A.J."/>
            <person name="Yan W."/>
            <person name="Fan B."/>
            <person name="Jiang Y."/>
            <person name="Adhikari A."/>
            <person name="Zheng C.-J."/>
            <person name="Schuster L."/>
            <person name="Cowan T.M."/>
            <person name="Smanski M.J."/>
            <person name="Chevrette M.G."/>
            <person name="De Carvalho L.P.S."/>
            <person name="Shen B."/>
        </authorList>
    </citation>
    <scope>NUCLEOTIDE SEQUENCE [LARGE SCALE GENOMIC DNA]</scope>
    <source>
        <strain evidence="2 3">NPDC048946</strain>
    </source>
</reference>
<sequence length="161" mass="17011">MGTGVETMEQHTQAQHAAGRHAGHRAAALAHAGYATAVGEAIAPLGEHVTVIVDHTPGRAVTAEGGTDAGPAAEVPLLDIVVEVHDGPEPASGSEHPPAWLRLSCDQVDGWRYRFPHDVGRFAPEHGHQLMDARVPAPRDVDGWLAVATACDRRQHDGTRA</sequence>
<accession>A0ABV3DGQ6</accession>
<name>A0ABV3DGQ6_9ACTN</name>
<dbReference type="EMBL" id="JBEZFP010000034">
    <property type="protein sequence ID" value="MEU8134942.1"/>
    <property type="molecule type" value="Genomic_DNA"/>
</dbReference>
<evidence type="ECO:0000256" key="1">
    <source>
        <dbReference type="SAM" id="MobiDB-lite"/>
    </source>
</evidence>
<evidence type="ECO:0000313" key="3">
    <source>
        <dbReference type="Proteomes" id="UP001551482"/>
    </source>
</evidence>
<feature type="region of interest" description="Disordered" evidence="1">
    <location>
        <begin position="1"/>
        <end position="23"/>
    </location>
</feature>
<comment type="caution">
    <text evidence="2">The sequence shown here is derived from an EMBL/GenBank/DDBJ whole genome shotgun (WGS) entry which is preliminary data.</text>
</comment>
<proteinExistence type="predicted"/>
<evidence type="ECO:0000313" key="2">
    <source>
        <dbReference type="EMBL" id="MEU8134942.1"/>
    </source>
</evidence>
<dbReference type="RefSeq" id="WP_358354049.1">
    <property type="nucleotide sequence ID" value="NZ_JBEZFP010000034.1"/>
</dbReference>
<protein>
    <submittedName>
        <fullName evidence="2">Uncharacterized protein</fullName>
    </submittedName>
</protein>
<dbReference type="Proteomes" id="UP001551482">
    <property type="component" value="Unassembled WGS sequence"/>
</dbReference>